<name>A0A3M2KQZ7_9ACTN</name>
<evidence type="ECO:0000313" key="2">
    <source>
        <dbReference type="EMBL" id="RMI27444.1"/>
    </source>
</evidence>
<keyword evidence="1" id="KW-1133">Transmembrane helix</keyword>
<accession>A0A3M2KQZ7</accession>
<evidence type="ECO:0000256" key="1">
    <source>
        <dbReference type="SAM" id="Phobius"/>
    </source>
</evidence>
<dbReference type="AlphaFoldDB" id="A0A3M2KQZ7"/>
<sequence length="123" mass="13049">MLSVVAVVVMALVACAVVGGVHWYLWRRLVRDVTRPGSRYRRLGGWALGALAVLMAAAAGGGQAGLPFAAHRVLAWPGFLWAAALLYLLLALLVGEVVRFALLRRGRRRGAAAEPAAPEPEPA</sequence>
<evidence type="ECO:0000313" key="3">
    <source>
        <dbReference type="Proteomes" id="UP000278673"/>
    </source>
</evidence>
<keyword evidence="1" id="KW-0472">Membrane</keyword>
<feature type="transmembrane region" description="Helical" evidence="1">
    <location>
        <begin position="6"/>
        <end position="25"/>
    </location>
</feature>
<reference evidence="2 3" key="1">
    <citation type="submission" date="2018-10" db="EMBL/GenBank/DDBJ databases">
        <title>Isolation, diversity and antifungal activity of actinobacteria from wheat.</title>
        <authorList>
            <person name="Han C."/>
        </authorList>
    </citation>
    <scope>NUCLEOTIDE SEQUENCE [LARGE SCALE GENOMIC DNA]</scope>
    <source>
        <strain evidence="2 3">NEAU-YY642</strain>
    </source>
</reference>
<feature type="non-terminal residue" evidence="2">
    <location>
        <position position="123"/>
    </location>
</feature>
<dbReference type="Proteomes" id="UP000278673">
    <property type="component" value="Unassembled WGS sequence"/>
</dbReference>
<protein>
    <submittedName>
        <fullName evidence="2">Metallophosphoesterase</fullName>
    </submittedName>
</protein>
<proteinExistence type="predicted"/>
<feature type="transmembrane region" description="Helical" evidence="1">
    <location>
        <begin position="78"/>
        <end position="102"/>
    </location>
</feature>
<organism evidence="2 3">
    <name type="scientific">Streptomyces triticirhizae</name>
    <dbReference type="NCBI Taxonomy" id="2483353"/>
    <lineage>
        <taxon>Bacteria</taxon>
        <taxon>Bacillati</taxon>
        <taxon>Actinomycetota</taxon>
        <taxon>Actinomycetes</taxon>
        <taxon>Kitasatosporales</taxon>
        <taxon>Streptomycetaceae</taxon>
        <taxon>Streptomyces</taxon>
    </lineage>
</organism>
<gene>
    <name evidence="2" type="ORF">EBN88_29475</name>
</gene>
<comment type="caution">
    <text evidence="2">The sequence shown here is derived from an EMBL/GenBank/DDBJ whole genome shotgun (WGS) entry which is preliminary data.</text>
</comment>
<dbReference type="EMBL" id="RFFJ01000350">
    <property type="protein sequence ID" value="RMI27444.1"/>
    <property type="molecule type" value="Genomic_DNA"/>
</dbReference>
<keyword evidence="1" id="KW-0812">Transmembrane</keyword>
<feature type="transmembrane region" description="Helical" evidence="1">
    <location>
        <begin position="46"/>
        <end position="66"/>
    </location>
</feature>
<keyword evidence="3" id="KW-1185">Reference proteome</keyword>